<reference evidence="2" key="1">
    <citation type="journal article" date="2019" name="Int. J. Syst. Evol. Microbiol.">
        <title>The Global Catalogue of Microorganisms (GCM) 10K type strain sequencing project: providing services to taxonomists for standard genome sequencing and annotation.</title>
        <authorList>
            <consortium name="The Broad Institute Genomics Platform"/>
            <consortium name="The Broad Institute Genome Sequencing Center for Infectious Disease"/>
            <person name="Wu L."/>
            <person name="Ma J."/>
        </authorList>
    </citation>
    <scope>NUCLEOTIDE SEQUENCE [LARGE SCALE GENOMIC DNA]</scope>
    <source>
        <strain evidence="2">JCM 18401</strain>
    </source>
</reference>
<proteinExistence type="predicted"/>
<protein>
    <recommendedName>
        <fullName evidence="3">DUF4156 domain-containing protein</fullName>
    </recommendedName>
</protein>
<dbReference type="Proteomes" id="UP001499988">
    <property type="component" value="Unassembled WGS sequence"/>
</dbReference>
<dbReference type="PROSITE" id="PS51257">
    <property type="entry name" value="PROKAR_LIPOPROTEIN"/>
    <property type="match status" value="1"/>
</dbReference>
<evidence type="ECO:0000313" key="1">
    <source>
        <dbReference type="EMBL" id="GAA4902043.1"/>
    </source>
</evidence>
<dbReference type="RefSeq" id="WP_345337292.1">
    <property type="nucleotide sequence ID" value="NZ_BAABJZ010000105.1"/>
</dbReference>
<gene>
    <name evidence="1" type="ORF">GCM10023333_40140</name>
</gene>
<accession>A0ABP9FG75</accession>
<evidence type="ECO:0008006" key="3">
    <source>
        <dbReference type="Google" id="ProtNLM"/>
    </source>
</evidence>
<evidence type="ECO:0000313" key="2">
    <source>
        <dbReference type="Proteomes" id="UP001499988"/>
    </source>
</evidence>
<dbReference type="EMBL" id="BAABJZ010000105">
    <property type="protein sequence ID" value="GAA4902043.1"/>
    <property type="molecule type" value="Genomic_DNA"/>
</dbReference>
<name>A0ABP9FG75_9GAMM</name>
<sequence length="97" mass="10954">MKQSIGMAIWAGLLGLTACTSTAPREYRFDGERELGGYQFRFSYPQSSVQSLTEAQGQMQMKELIQGELVRRQVCREGYELSEPESRGDQIVVKGRC</sequence>
<keyword evidence="2" id="KW-1185">Reference proteome</keyword>
<comment type="caution">
    <text evidence="1">The sequence shown here is derived from an EMBL/GenBank/DDBJ whole genome shotgun (WGS) entry which is preliminary data.</text>
</comment>
<organism evidence="1 2">
    <name type="scientific">Ferrimonas pelagia</name>
    <dbReference type="NCBI Taxonomy" id="1177826"/>
    <lineage>
        <taxon>Bacteria</taxon>
        <taxon>Pseudomonadati</taxon>
        <taxon>Pseudomonadota</taxon>
        <taxon>Gammaproteobacteria</taxon>
        <taxon>Alteromonadales</taxon>
        <taxon>Ferrimonadaceae</taxon>
        <taxon>Ferrimonas</taxon>
    </lineage>
</organism>